<comment type="caution">
    <text evidence="8">The sequence shown here is derived from an EMBL/GenBank/DDBJ whole genome shotgun (WGS) entry which is preliminary data.</text>
</comment>
<dbReference type="SUPFAM" id="SSF53383">
    <property type="entry name" value="PLP-dependent transferases"/>
    <property type="match status" value="1"/>
</dbReference>
<dbReference type="Gene3D" id="3.40.640.10">
    <property type="entry name" value="Type I PLP-dependent aspartate aminotransferase-like (Major domain)"/>
    <property type="match status" value="1"/>
</dbReference>
<dbReference type="PANTHER" id="PTHR46383">
    <property type="entry name" value="ASPARTATE AMINOTRANSFERASE"/>
    <property type="match status" value="1"/>
</dbReference>
<comment type="cofactor">
    <cofactor evidence="1 6">
        <name>pyridoxal 5'-phosphate</name>
        <dbReference type="ChEBI" id="CHEBI:597326"/>
    </cofactor>
</comment>
<dbReference type="FunFam" id="3.40.640.10:FF:000033">
    <property type="entry name" value="Aspartate aminotransferase"/>
    <property type="match status" value="1"/>
</dbReference>
<evidence type="ECO:0000256" key="5">
    <source>
        <dbReference type="ARBA" id="ARBA00022898"/>
    </source>
</evidence>
<dbReference type="Proteomes" id="UP000677918">
    <property type="component" value="Unassembled WGS sequence"/>
</dbReference>
<accession>A0A8J4H5B7</accession>
<dbReference type="GO" id="GO:0030170">
    <property type="term" value="F:pyridoxal phosphate binding"/>
    <property type="evidence" value="ECO:0007669"/>
    <property type="project" value="InterPro"/>
</dbReference>
<protein>
    <recommendedName>
        <fullName evidence="6">Aminotransferase</fullName>
        <ecNumber evidence="6">2.6.1.-</ecNumber>
    </recommendedName>
</protein>
<dbReference type="GO" id="GO:0006520">
    <property type="term" value="P:amino acid metabolic process"/>
    <property type="evidence" value="ECO:0007669"/>
    <property type="project" value="InterPro"/>
</dbReference>
<proteinExistence type="inferred from homology"/>
<dbReference type="Gene3D" id="3.90.1150.10">
    <property type="entry name" value="Aspartate Aminotransferase, domain 1"/>
    <property type="match status" value="1"/>
</dbReference>
<sequence length="404" mass="43605">MSQATKSLAAWIDRVTPSATAQLEQQVEAMLAEGETLLLLGLGEPDFSAPSHVKQAAIGAIEHNFSKYTATGGIMPLKRAIAQKLRESTRVVYEPDEVMATVGGKHALFNAVNVLCCEGDQVIIPMPYWVSFPEQVKFAGGEPIMVQTDAATGYKLTAEQLESLVTARTKAVILNSPNNPSGAVYSAAELSRLADVCKRHDLWVISDEVYAEFQFTPEGHCSIAAVEGMKERTIVIHSLSKGYGMTGWRLGMAAGPSRIIGAMTVLQSHTTSNPSTMVQQAAVAALTGPQDSIHAVQADYRNRREAVVEGVRQLPGISCEQPDGAFYVWADIGAWIGKQLGGRRIAGADEFCAAVLEDCRIVLMPGSAFGSSRHVRISFSASPAAIEEGLTRLKDWLTRHVQHR</sequence>
<dbReference type="PROSITE" id="PS00105">
    <property type="entry name" value="AA_TRANSFER_CLASS_1"/>
    <property type="match status" value="1"/>
</dbReference>
<comment type="similarity">
    <text evidence="2 6">Belongs to the class-I pyridoxal-phosphate-dependent aminotransferase family.</text>
</comment>
<feature type="domain" description="Aminotransferase class I/classII large" evidence="7">
    <location>
        <begin position="37"/>
        <end position="393"/>
    </location>
</feature>
<dbReference type="InterPro" id="IPR015424">
    <property type="entry name" value="PyrdxlP-dep_Trfase"/>
</dbReference>
<keyword evidence="4 6" id="KW-0808">Transferase</keyword>
<evidence type="ECO:0000256" key="6">
    <source>
        <dbReference type="RuleBase" id="RU000481"/>
    </source>
</evidence>
<dbReference type="InterPro" id="IPR004838">
    <property type="entry name" value="NHTrfase_class1_PyrdxlP-BS"/>
</dbReference>
<evidence type="ECO:0000256" key="2">
    <source>
        <dbReference type="ARBA" id="ARBA00007441"/>
    </source>
</evidence>
<keyword evidence="9" id="KW-1185">Reference proteome</keyword>
<dbReference type="EMBL" id="BOVK01000037">
    <property type="protein sequence ID" value="GIQ69955.1"/>
    <property type="molecule type" value="Genomic_DNA"/>
</dbReference>
<dbReference type="InterPro" id="IPR004839">
    <property type="entry name" value="Aminotransferase_I/II_large"/>
</dbReference>
<dbReference type="EC" id="2.6.1.-" evidence="6"/>
<evidence type="ECO:0000259" key="7">
    <source>
        <dbReference type="Pfam" id="PF00155"/>
    </source>
</evidence>
<dbReference type="InterPro" id="IPR015422">
    <property type="entry name" value="PyrdxlP-dep_Trfase_small"/>
</dbReference>
<dbReference type="InterPro" id="IPR015421">
    <property type="entry name" value="PyrdxlP-dep_Trfase_major"/>
</dbReference>
<organism evidence="8 9">
    <name type="scientific">Xylanibacillus composti</name>
    <dbReference type="NCBI Taxonomy" id="1572762"/>
    <lineage>
        <taxon>Bacteria</taxon>
        <taxon>Bacillati</taxon>
        <taxon>Bacillota</taxon>
        <taxon>Bacilli</taxon>
        <taxon>Bacillales</taxon>
        <taxon>Paenibacillaceae</taxon>
        <taxon>Xylanibacillus</taxon>
    </lineage>
</organism>
<dbReference type="GO" id="GO:0008483">
    <property type="term" value="F:transaminase activity"/>
    <property type="evidence" value="ECO:0007669"/>
    <property type="project" value="UniProtKB-KW"/>
</dbReference>
<evidence type="ECO:0000313" key="8">
    <source>
        <dbReference type="EMBL" id="GIQ69955.1"/>
    </source>
</evidence>
<reference evidence="8" key="1">
    <citation type="submission" date="2021-04" db="EMBL/GenBank/DDBJ databases">
        <title>Draft genome sequence of Xylanibacillus composti strain K13.</title>
        <authorList>
            <person name="Uke A."/>
            <person name="Chhe C."/>
            <person name="Baramee S."/>
            <person name="Kosugi A."/>
        </authorList>
    </citation>
    <scope>NUCLEOTIDE SEQUENCE</scope>
    <source>
        <strain evidence="8">K13</strain>
    </source>
</reference>
<evidence type="ECO:0000256" key="1">
    <source>
        <dbReference type="ARBA" id="ARBA00001933"/>
    </source>
</evidence>
<dbReference type="AlphaFoldDB" id="A0A8J4H5B7"/>
<dbReference type="CDD" id="cd00609">
    <property type="entry name" value="AAT_like"/>
    <property type="match status" value="1"/>
</dbReference>
<keyword evidence="5" id="KW-0663">Pyridoxal phosphate</keyword>
<dbReference type="InterPro" id="IPR050596">
    <property type="entry name" value="AspAT/PAT-like"/>
</dbReference>
<dbReference type="Pfam" id="PF00155">
    <property type="entry name" value="Aminotran_1_2"/>
    <property type="match status" value="1"/>
</dbReference>
<evidence type="ECO:0000256" key="3">
    <source>
        <dbReference type="ARBA" id="ARBA00022576"/>
    </source>
</evidence>
<evidence type="ECO:0000256" key="4">
    <source>
        <dbReference type="ARBA" id="ARBA00022679"/>
    </source>
</evidence>
<gene>
    <name evidence="8" type="ORF">XYCOK13_27790</name>
</gene>
<dbReference type="PANTHER" id="PTHR46383:SF1">
    <property type="entry name" value="ASPARTATE AMINOTRANSFERASE"/>
    <property type="match status" value="1"/>
</dbReference>
<dbReference type="RefSeq" id="WP_213412742.1">
    <property type="nucleotide sequence ID" value="NZ_BOVK01000037.1"/>
</dbReference>
<keyword evidence="3 6" id="KW-0032">Aminotransferase</keyword>
<evidence type="ECO:0000313" key="9">
    <source>
        <dbReference type="Proteomes" id="UP000677918"/>
    </source>
</evidence>
<name>A0A8J4H5B7_9BACL</name>